<proteinExistence type="predicted"/>
<accession>A0A1G7B3K2</accession>
<reference evidence="2" key="1">
    <citation type="submission" date="2016-10" db="EMBL/GenBank/DDBJ databases">
        <authorList>
            <person name="Varghese N."/>
            <person name="Submissions S."/>
        </authorList>
    </citation>
    <scope>NUCLEOTIDE SEQUENCE [LARGE SCALE GENOMIC DNA]</scope>
    <source>
        <strain evidence="2">DSM 8987</strain>
    </source>
</reference>
<gene>
    <name evidence="1" type="ORF">SAMN05661003_10515</name>
</gene>
<evidence type="ECO:0000313" key="2">
    <source>
        <dbReference type="Proteomes" id="UP000243205"/>
    </source>
</evidence>
<protein>
    <submittedName>
        <fullName evidence="1">Uncharacterized protein</fullName>
    </submittedName>
</protein>
<name>A0A1G7B3K2_9BACT</name>
<dbReference type="AlphaFoldDB" id="A0A1G7B3K2"/>
<sequence length="64" mass="6989">MTDDIEGPITIYCQCSAVVPVPLMDAIRLAGVDDAAECVRDVQLLAAEVERVRAEDAKKRMAKK</sequence>
<evidence type="ECO:0000313" key="1">
    <source>
        <dbReference type="EMBL" id="SDE20856.1"/>
    </source>
</evidence>
<dbReference type="Proteomes" id="UP000243205">
    <property type="component" value="Unassembled WGS sequence"/>
</dbReference>
<dbReference type="EMBL" id="FNAQ01000005">
    <property type="protein sequence ID" value="SDE20856.1"/>
    <property type="molecule type" value="Genomic_DNA"/>
</dbReference>
<dbReference type="RefSeq" id="WP_092077498.1">
    <property type="nucleotide sequence ID" value="NZ_FNAQ01000005.1"/>
</dbReference>
<dbReference type="STRING" id="57664.SAMN05661003_10515"/>
<keyword evidence="2" id="KW-1185">Reference proteome</keyword>
<organism evidence="1 2">
    <name type="scientific">Desulfuromonas thiophila</name>
    <dbReference type="NCBI Taxonomy" id="57664"/>
    <lineage>
        <taxon>Bacteria</taxon>
        <taxon>Pseudomonadati</taxon>
        <taxon>Thermodesulfobacteriota</taxon>
        <taxon>Desulfuromonadia</taxon>
        <taxon>Desulfuromonadales</taxon>
        <taxon>Desulfuromonadaceae</taxon>
        <taxon>Desulfuromonas</taxon>
    </lineage>
</organism>